<feature type="chain" id="PRO_5020284685" evidence="4">
    <location>
        <begin position="21"/>
        <end position="247"/>
    </location>
</feature>
<dbReference type="InterPro" id="IPR044925">
    <property type="entry name" value="His-Me_finger_sf"/>
</dbReference>
<dbReference type="InterPro" id="IPR007346">
    <property type="entry name" value="Endonuclease-I"/>
</dbReference>
<keyword evidence="4" id="KW-0732">Signal</keyword>
<evidence type="ECO:0000313" key="5">
    <source>
        <dbReference type="EMBL" id="QCC84724.1"/>
    </source>
</evidence>
<dbReference type="OrthoDB" id="9800417at2"/>
<gene>
    <name evidence="5" type="ORF">DDIC_02285</name>
</gene>
<dbReference type="AlphaFoldDB" id="A0A4P7UIW2"/>
<dbReference type="PANTHER" id="PTHR33607">
    <property type="entry name" value="ENDONUCLEASE-1"/>
    <property type="match status" value="1"/>
</dbReference>
<dbReference type="GO" id="GO:0016787">
    <property type="term" value="F:hydrolase activity"/>
    <property type="evidence" value="ECO:0007669"/>
    <property type="project" value="UniProtKB-KW"/>
</dbReference>
<comment type="similarity">
    <text evidence="1">Belongs to the EndA/NucM nuclease family.</text>
</comment>
<reference evidence="5 6" key="1">
    <citation type="submission" date="2019-02" db="EMBL/GenBank/DDBJ databases">
        <title>Complete Genome Sequence of Desulfovibrio desulfuricans IC1, a Sulfonate Utilizing Anaerobe.</title>
        <authorList>
            <person name="Day L.A."/>
            <person name="De Leon K.B."/>
            <person name="Wall J.D."/>
        </authorList>
    </citation>
    <scope>NUCLEOTIDE SEQUENCE [LARGE SCALE GENOMIC DNA]</scope>
    <source>
        <strain evidence="5 6">IC1</strain>
    </source>
</reference>
<evidence type="ECO:0000256" key="4">
    <source>
        <dbReference type="SAM" id="SignalP"/>
    </source>
</evidence>
<keyword evidence="2" id="KW-0540">Nuclease</keyword>
<evidence type="ECO:0000256" key="3">
    <source>
        <dbReference type="ARBA" id="ARBA00022801"/>
    </source>
</evidence>
<dbReference type="EMBL" id="CP036295">
    <property type="protein sequence ID" value="QCC84724.1"/>
    <property type="molecule type" value="Genomic_DNA"/>
</dbReference>
<dbReference type="GO" id="GO:0004519">
    <property type="term" value="F:endonuclease activity"/>
    <property type="evidence" value="ECO:0007669"/>
    <property type="project" value="UniProtKB-KW"/>
</dbReference>
<accession>A0A4P7UIW2</accession>
<organism evidence="5 6">
    <name type="scientific">Desulfovibrio desulfuricans</name>
    <dbReference type="NCBI Taxonomy" id="876"/>
    <lineage>
        <taxon>Bacteria</taxon>
        <taxon>Pseudomonadati</taxon>
        <taxon>Thermodesulfobacteriota</taxon>
        <taxon>Desulfovibrionia</taxon>
        <taxon>Desulfovibrionales</taxon>
        <taxon>Desulfovibrionaceae</taxon>
        <taxon>Desulfovibrio</taxon>
    </lineage>
</organism>
<dbReference type="Pfam" id="PF04231">
    <property type="entry name" value="Endonuclease_1"/>
    <property type="match status" value="1"/>
</dbReference>
<sequence>MRKGILILALLAMFFPSVGAAGGNTTNDSFGHAKKMLSQVYADHRVTFYCGASYDERGNVVLPEGFTTPKHEKRAAKIEWEHSLPAENFGQTFEEWRTGSPECIHEGKPFKGRKCAEKVNIEYRYMQADMYNLFPAIGAVNALRSNFNYAVLPGEASTFGVCEMKISDRKAEPPVRSRGQIARTYLYMQDAYGPRYHMSHQQAQLMEAWDRQYPVDSWECTRARRIEALQGNENKYVKAACQQVGLW</sequence>
<name>A0A4P7UIW2_DESDE</name>
<feature type="signal peptide" evidence="4">
    <location>
        <begin position="1"/>
        <end position="20"/>
    </location>
</feature>
<protein>
    <submittedName>
        <fullName evidence="5">Endonuclease I</fullName>
    </submittedName>
</protein>
<evidence type="ECO:0000313" key="6">
    <source>
        <dbReference type="Proteomes" id="UP000297065"/>
    </source>
</evidence>
<evidence type="ECO:0000256" key="2">
    <source>
        <dbReference type="ARBA" id="ARBA00022722"/>
    </source>
</evidence>
<evidence type="ECO:0000256" key="1">
    <source>
        <dbReference type="ARBA" id="ARBA00006429"/>
    </source>
</evidence>
<keyword evidence="3" id="KW-0378">Hydrolase</keyword>
<dbReference type="Proteomes" id="UP000297065">
    <property type="component" value="Chromosome"/>
</dbReference>
<dbReference type="RefSeq" id="WP_136398953.1">
    <property type="nucleotide sequence ID" value="NZ_CP036295.1"/>
</dbReference>
<keyword evidence="5" id="KW-0255">Endonuclease</keyword>
<proteinExistence type="inferred from homology"/>
<dbReference type="SUPFAM" id="SSF54060">
    <property type="entry name" value="His-Me finger endonucleases"/>
    <property type="match status" value="1"/>
</dbReference>
<dbReference type="PANTHER" id="PTHR33607:SF2">
    <property type="entry name" value="ENDONUCLEASE-1"/>
    <property type="match status" value="1"/>
</dbReference>